<name>A0A8D8K3M7_CULPI</name>
<organism evidence="1">
    <name type="scientific">Culex pipiens</name>
    <name type="common">House mosquito</name>
    <dbReference type="NCBI Taxonomy" id="7175"/>
    <lineage>
        <taxon>Eukaryota</taxon>
        <taxon>Metazoa</taxon>
        <taxon>Ecdysozoa</taxon>
        <taxon>Arthropoda</taxon>
        <taxon>Hexapoda</taxon>
        <taxon>Insecta</taxon>
        <taxon>Pterygota</taxon>
        <taxon>Neoptera</taxon>
        <taxon>Endopterygota</taxon>
        <taxon>Diptera</taxon>
        <taxon>Nematocera</taxon>
        <taxon>Culicoidea</taxon>
        <taxon>Culicidae</taxon>
        <taxon>Culicinae</taxon>
        <taxon>Culicini</taxon>
        <taxon>Culex</taxon>
        <taxon>Culex</taxon>
    </lineage>
</organism>
<reference evidence="1" key="1">
    <citation type="submission" date="2021-05" db="EMBL/GenBank/DDBJ databases">
        <authorList>
            <person name="Alioto T."/>
            <person name="Alioto T."/>
            <person name="Gomez Garrido J."/>
        </authorList>
    </citation>
    <scope>NUCLEOTIDE SEQUENCE</scope>
</reference>
<dbReference type="AlphaFoldDB" id="A0A8D8K3M7"/>
<accession>A0A8D8K3M7</accession>
<proteinExistence type="predicted"/>
<dbReference type="EMBL" id="HBUE01205742">
    <property type="protein sequence ID" value="CAG6531819.1"/>
    <property type="molecule type" value="Transcribed_RNA"/>
</dbReference>
<dbReference type="EMBL" id="HBUE01312040">
    <property type="protein sequence ID" value="CAG6583684.1"/>
    <property type="molecule type" value="Transcribed_RNA"/>
</dbReference>
<dbReference type="EMBL" id="HBUE01312039">
    <property type="protein sequence ID" value="CAG6583682.1"/>
    <property type="molecule type" value="Transcribed_RNA"/>
</dbReference>
<protein>
    <submittedName>
        <fullName evidence="1">(northern house mosquito) hypothetical protein</fullName>
    </submittedName>
</protein>
<evidence type="ECO:0000313" key="1">
    <source>
        <dbReference type="EMBL" id="CAG6583684.1"/>
    </source>
</evidence>
<dbReference type="EMBL" id="HBUE01205743">
    <property type="protein sequence ID" value="CAG6531821.1"/>
    <property type="molecule type" value="Transcribed_RNA"/>
</dbReference>
<sequence length="115" mass="12603">MYFHHSPLHGHERREFGVTIGGDDLSCFARSSSKNSRQRWGRVLVERHQFKSALLDASGVAVLECVESDQSDKLGDAGSVLVSSVCDGSKLMDIKVQFITGYGATVTCHGMWNTV</sequence>